<dbReference type="SUPFAM" id="SSF55856">
    <property type="entry name" value="Cytochrome b5-like heme/steroid binding domain"/>
    <property type="match status" value="1"/>
</dbReference>
<dbReference type="InterPro" id="IPR036400">
    <property type="entry name" value="Cyt_B5-like_heme/steroid_sf"/>
</dbReference>
<dbReference type="HOGENOM" id="CLU_030320_1_0_1"/>
<dbReference type="GO" id="GO:0016717">
    <property type="term" value="F:oxidoreductase activity, acting on paired donors, with oxidation of a pair of donors resulting in the reduction of molecular oxygen to two molecules of water"/>
    <property type="evidence" value="ECO:0000318"/>
    <property type="project" value="GO_Central"/>
</dbReference>
<dbReference type="InParanoid" id="B3SAQ3"/>
<dbReference type="GO" id="GO:0016020">
    <property type="term" value="C:membrane"/>
    <property type="evidence" value="ECO:0000318"/>
    <property type="project" value="GO_Central"/>
</dbReference>
<keyword evidence="1" id="KW-0472">Membrane</keyword>
<accession>B3SAQ3</accession>
<organism evidence="3 4">
    <name type="scientific">Trichoplax adhaerens</name>
    <name type="common">Trichoplax reptans</name>
    <dbReference type="NCBI Taxonomy" id="10228"/>
    <lineage>
        <taxon>Eukaryota</taxon>
        <taxon>Metazoa</taxon>
        <taxon>Placozoa</taxon>
        <taxon>Uniplacotomia</taxon>
        <taxon>Trichoplacea</taxon>
        <taxon>Trichoplacidae</taxon>
        <taxon>Trichoplax</taxon>
    </lineage>
</organism>
<dbReference type="InterPro" id="IPR005804">
    <property type="entry name" value="FA_desaturase_dom"/>
</dbReference>
<feature type="transmembrane region" description="Helical" evidence="1">
    <location>
        <begin position="305"/>
        <end position="326"/>
    </location>
</feature>
<feature type="transmembrane region" description="Helical" evidence="1">
    <location>
        <begin position="134"/>
        <end position="158"/>
    </location>
</feature>
<dbReference type="PANTHER" id="PTHR19353">
    <property type="entry name" value="FATTY ACID DESATURASE 2"/>
    <property type="match status" value="1"/>
</dbReference>
<evidence type="ECO:0000256" key="1">
    <source>
        <dbReference type="SAM" id="Phobius"/>
    </source>
</evidence>
<dbReference type="PRINTS" id="PR00363">
    <property type="entry name" value="CYTOCHROMEB5"/>
</dbReference>
<dbReference type="EMBL" id="DS985262">
    <property type="protein sequence ID" value="EDV20196.1"/>
    <property type="molecule type" value="Genomic_DNA"/>
</dbReference>
<dbReference type="CTD" id="6758569"/>
<gene>
    <name evidence="3" type="ORF">TRIADDRAFT_61340</name>
</gene>
<reference evidence="3 4" key="1">
    <citation type="journal article" date="2008" name="Nature">
        <title>The Trichoplax genome and the nature of placozoans.</title>
        <authorList>
            <person name="Srivastava M."/>
            <person name="Begovic E."/>
            <person name="Chapman J."/>
            <person name="Putnam N.H."/>
            <person name="Hellsten U."/>
            <person name="Kawashima T."/>
            <person name="Kuo A."/>
            <person name="Mitros T."/>
            <person name="Salamov A."/>
            <person name="Carpenter M.L."/>
            <person name="Signorovitch A.Y."/>
            <person name="Moreno M.A."/>
            <person name="Kamm K."/>
            <person name="Grimwood J."/>
            <person name="Schmutz J."/>
            <person name="Shapiro H."/>
            <person name="Grigoriev I.V."/>
            <person name="Buss L.W."/>
            <person name="Schierwater B."/>
            <person name="Dellaporta S.L."/>
            <person name="Rokhsar D.S."/>
        </authorList>
    </citation>
    <scope>NUCLEOTIDE SEQUENCE [LARGE SCALE GENOMIC DNA]</scope>
    <source>
        <strain evidence="3 4">Grell-BS-1999</strain>
    </source>
</reference>
<keyword evidence="1" id="KW-1133">Transmembrane helix</keyword>
<name>B3SAQ3_TRIAD</name>
<dbReference type="CDD" id="cd03506">
    <property type="entry name" value="Delta6-FADS-like"/>
    <property type="match status" value="1"/>
</dbReference>
<keyword evidence="1" id="KW-0812">Transmembrane</keyword>
<dbReference type="GO" id="GO:0006629">
    <property type="term" value="P:lipid metabolic process"/>
    <property type="evidence" value="ECO:0000318"/>
    <property type="project" value="GO_Central"/>
</dbReference>
<dbReference type="STRING" id="10228.B3SAQ3"/>
<dbReference type="eggNOG" id="KOG4232">
    <property type="taxonomic scope" value="Eukaryota"/>
</dbReference>
<dbReference type="PIRSF" id="PIRSF015921">
    <property type="entry name" value="FA_sphinglp_des"/>
    <property type="match status" value="1"/>
</dbReference>
<evidence type="ECO:0000313" key="4">
    <source>
        <dbReference type="Proteomes" id="UP000009022"/>
    </source>
</evidence>
<dbReference type="GeneID" id="6758569"/>
<evidence type="ECO:0000259" key="2">
    <source>
        <dbReference type="PROSITE" id="PS50255"/>
    </source>
</evidence>
<dbReference type="SMART" id="SM01117">
    <property type="entry name" value="Cyt-b5"/>
    <property type="match status" value="1"/>
</dbReference>
<protein>
    <recommendedName>
        <fullName evidence="2">Cytochrome b5 heme-binding domain-containing protein</fullName>
    </recommendedName>
</protein>
<dbReference type="GO" id="GO:0042759">
    <property type="term" value="P:long-chain fatty acid biosynthetic process"/>
    <property type="evidence" value="ECO:0007669"/>
    <property type="project" value="UniProtKB-ARBA"/>
</dbReference>
<dbReference type="InterPro" id="IPR001199">
    <property type="entry name" value="Cyt_B5-like_heme/steroid-bd"/>
</dbReference>
<dbReference type="Proteomes" id="UP000009022">
    <property type="component" value="Unassembled WGS sequence"/>
</dbReference>
<dbReference type="KEGG" id="tad:TRIADDRAFT_61340"/>
<dbReference type="OrthoDB" id="260519at2759"/>
<dbReference type="Gene3D" id="3.10.120.10">
    <property type="entry name" value="Cytochrome b5-like heme/steroid binding domain"/>
    <property type="match status" value="1"/>
</dbReference>
<proteinExistence type="predicted"/>
<dbReference type="InterPro" id="IPR012171">
    <property type="entry name" value="Fatty_acid_desaturase"/>
</dbReference>
<dbReference type="PANTHER" id="PTHR19353:SF19">
    <property type="entry name" value="DELTA(5) FATTY ACID DESATURASE C-RELATED"/>
    <property type="match status" value="1"/>
</dbReference>
<feature type="domain" description="Cytochrome b5 heme-binding" evidence="2">
    <location>
        <begin position="23"/>
        <end position="98"/>
    </location>
</feature>
<feature type="transmembrane region" description="Helical" evidence="1">
    <location>
        <begin position="164"/>
        <end position="184"/>
    </location>
</feature>
<sequence>MVCQTDGKGCANDFAKVSNGRKANKFTWQELAKLNTHQNAHIAIRGKVYDVHEFANRHPGGMEQILFGAGRDCTQLFESYHSSSTYKLLEKFYVGDLISNELPVFPEPSKFNRTVKERVNKYFKDNNINPKYSLAMFMVYFLVLTMIFSSYLAMLLLFPNNLWVMIPLAAFHGFWGALSELTILHDSSHFAVTNNPRVWILNQLLNSCYNGNSGFVWTYQHVMGHHPYTNIDGADPDIVTSDKPADIRRIKTSQSWVSRYFYQHIYVPVLYAFLAVKTRLQDISIVFVDKMNGHIRLNPMSTSQFIIFWTGKIAFCAMRFVIPLYFMSLTNTIIMNVVCDSALSYWLALTFQASHVVSEVEWPTPDKNNKIDGDWAELQCRTTQDYATTNFIWNIATGHLNHQTAHHLFPGVIQYHYSKITPIVQQTCKEFGINYHYKDTFTEGIGAHVNHLKRLGQEDIKKTQ</sequence>
<dbReference type="AlphaFoldDB" id="B3SAQ3"/>
<evidence type="ECO:0000313" key="3">
    <source>
        <dbReference type="EMBL" id="EDV20196.1"/>
    </source>
</evidence>
<dbReference type="OMA" id="YHEHVIG"/>
<dbReference type="PROSITE" id="PS50255">
    <property type="entry name" value="CYTOCHROME_B5_2"/>
    <property type="match status" value="1"/>
</dbReference>
<dbReference type="GO" id="GO:0006636">
    <property type="term" value="P:unsaturated fatty acid biosynthetic process"/>
    <property type="evidence" value="ECO:0007669"/>
    <property type="project" value="UniProtKB-ARBA"/>
</dbReference>
<keyword evidence="4" id="KW-1185">Reference proteome</keyword>
<dbReference type="PhylomeDB" id="B3SAQ3"/>
<dbReference type="Pfam" id="PF00173">
    <property type="entry name" value="Cyt-b5"/>
    <property type="match status" value="1"/>
</dbReference>
<dbReference type="Pfam" id="PF00487">
    <property type="entry name" value="FA_desaturase"/>
    <property type="match status" value="1"/>
</dbReference>
<dbReference type="RefSeq" id="XP_002117357.1">
    <property type="nucleotide sequence ID" value="XM_002117321.1"/>
</dbReference>